<evidence type="ECO:0000256" key="1">
    <source>
        <dbReference type="SAM" id="Coils"/>
    </source>
</evidence>
<keyword evidence="1" id="KW-0175">Coiled coil</keyword>
<feature type="compositionally biased region" description="Low complexity" evidence="2">
    <location>
        <begin position="251"/>
        <end position="262"/>
    </location>
</feature>
<keyword evidence="4" id="KW-1185">Reference proteome</keyword>
<dbReference type="RefSeq" id="WP_091334546.1">
    <property type="nucleotide sequence ID" value="NZ_FNYC01000002.1"/>
</dbReference>
<feature type="compositionally biased region" description="Basic and acidic residues" evidence="2">
    <location>
        <begin position="1"/>
        <end position="10"/>
    </location>
</feature>
<dbReference type="Pfam" id="PF07793">
    <property type="entry name" value="DUF1631"/>
    <property type="match status" value="1"/>
</dbReference>
<feature type="region of interest" description="Disordered" evidence="2">
    <location>
        <begin position="1"/>
        <end position="21"/>
    </location>
</feature>
<feature type="coiled-coil region" evidence="1">
    <location>
        <begin position="453"/>
        <end position="487"/>
    </location>
</feature>
<dbReference type="AlphaFoldDB" id="A0A1H6RWE4"/>
<accession>A0A1H6RWE4</accession>
<evidence type="ECO:0000313" key="3">
    <source>
        <dbReference type="EMBL" id="SEI60049.1"/>
    </source>
</evidence>
<dbReference type="PANTHER" id="PTHR48125">
    <property type="entry name" value="LP07818P1"/>
    <property type="match status" value="1"/>
</dbReference>
<dbReference type="PANTHER" id="PTHR48125:SF12">
    <property type="entry name" value="AT HOOK TRANSCRIPTION FACTOR FAMILY-RELATED"/>
    <property type="match status" value="1"/>
</dbReference>
<evidence type="ECO:0000313" key="4">
    <source>
        <dbReference type="Proteomes" id="UP000199420"/>
    </source>
</evidence>
<dbReference type="InterPro" id="IPR012434">
    <property type="entry name" value="DUF1631"/>
</dbReference>
<gene>
    <name evidence="3" type="ORF">SAMN04487997_1140</name>
</gene>
<dbReference type="Proteomes" id="UP000199420">
    <property type="component" value="Unassembled WGS sequence"/>
</dbReference>
<dbReference type="STRING" id="529704.SAMN02927913_1056"/>
<evidence type="ECO:0000256" key="2">
    <source>
        <dbReference type="SAM" id="MobiDB-lite"/>
    </source>
</evidence>
<sequence length="713" mass="77704">MDVEQPDRHRPGAGAPPAHWPAKTRQLIDEIRLLCRDWLSEPLKVCLGDFDRALHEHAAGTRSHIEQQRYQATRQRLVAERRAFEQGFIDCIDRALLQLGAQPTAAKAPPARLTLSLLDPLEHEMTAALDQLVARSAARGGPLLVELSYRLAVLIGSPPLESESMPLGPQAMAKAFRDSSAALGLPAEHHLLLLQAVEGRLIQGLTPLHEVINNHLASAGILPRLRPFPLPRTPRPPRRPRPSPGAPAAPPAAEVAASSSRSGGLREWLARQRGPRPVSGHARFASTDELQAALLTLHHQRGHHAEAGLLRQPQRLREALIDQLNAGQPMDATPILPAPEGDDALELGTRLFDTLRRQLPPMSSAHALLDRVQLPMLAAAVAEGDFFDRPEQPARRLLEQLLEAVRDWLDGSDSSLVLEPLLARLDSEPPTAALYAALRADLDGQLEPLQRKAQVAERRHVEAMQGRERLEQARRRAAELLAGLLAKAPPRAALRALLEHAWSDVLALTLLRHGEQSETFARRLVITDQLLGRLPPGNLETLQAEVVAGVQQIGMHGEEADQIAHRLIGAGAMLQEADAPDPASGLTMRLKQRRGLDEPGAPSPAAPVVPSAEALRLHQRLSQHAGAWFEFAEAGGGRVRRKLAWYSPRGARGLFVTRQGQRAEEMTLAELAEAIGAGKVRELPAVNESDLDRAVRSLADSLRQANPMPGARS</sequence>
<name>A0A1H6RWE4_9GAMM</name>
<feature type="compositionally biased region" description="Low complexity" evidence="2">
    <location>
        <begin position="12"/>
        <end position="21"/>
    </location>
</feature>
<protein>
    <recommendedName>
        <fullName evidence="5">Thymidine phosphorylase</fullName>
    </recommendedName>
</protein>
<reference evidence="3 4" key="1">
    <citation type="submission" date="2016-10" db="EMBL/GenBank/DDBJ databases">
        <authorList>
            <person name="de Groot N.N."/>
        </authorList>
    </citation>
    <scope>NUCLEOTIDE SEQUENCE [LARGE SCALE GENOMIC DNA]</scope>
    <source>
        <strain evidence="3 4">DSM 26515</strain>
    </source>
</reference>
<proteinExistence type="predicted"/>
<dbReference type="OrthoDB" id="6188167at2"/>
<feature type="region of interest" description="Disordered" evidence="2">
    <location>
        <begin position="224"/>
        <end position="265"/>
    </location>
</feature>
<organism evidence="3 4">
    <name type="scientific">Frateuria terrea</name>
    <dbReference type="NCBI Taxonomy" id="529704"/>
    <lineage>
        <taxon>Bacteria</taxon>
        <taxon>Pseudomonadati</taxon>
        <taxon>Pseudomonadota</taxon>
        <taxon>Gammaproteobacteria</taxon>
        <taxon>Lysobacterales</taxon>
        <taxon>Rhodanobacteraceae</taxon>
        <taxon>Frateuria</taxon>
    </lineage>
</organism>
<dbReference type="EMBL" id="FNYC01000002">
    <property type="protein sequence ID" value="SEI60049.1"/>
    <property type="molecule type" value="Genomic_DNA"/>
</dbReference>
<evidence type="ECO:0008006" key="5">
    <source>
        <dbReference type="Google" id="ProtNLM"/>
    </source>
</evidence>